<dbReference type="Proteomes" id="UP000244450">
    <property type="component" value="Unassembled WGS sequence"/>
</dbReference>
<keyword evidence="2" id="KW-0378">Hydrolase</keyword>
<dbReference type="InterPro" id="IPR015797">
    <property type="entry name" value="NUDIX_hydrolase-like_dom_sf"/>
</dbReference>
<dbReference type="EMBL" id="QCYK01000002">
    <property type="protein sequence ID" value="PUZ24822.1"/>
    <property type="molecule type" value="Genomic_DNA"/>
</dbReference>
<dbReference type="SUPFAM" id="SSF52374">
    <property type="entry name" value="Nucleotidylyl transferase"/>
    <property type="match status" value="1"/>
</dbReference>
<dbReference type="PANTHER" id="PTHR43736">
    <property type="entry name" value="ADP-RIBOSE PYROPHOSPHATASE"/>
    <property type="match status" value="1"/>
</dbReference>
<feature type="domain" description="Nudix hydrolase" evidence="1">
    <location>
        <begin position="159"/>
        <end position="289"/>
    </location>
</feature>
<dbReference type="RefSeq" id="WP_108686663.1">
    <property type="nucleotide sequence ID" value="NZ_QCYK01000002.1"/>
</dbReference>
<dbReference type="Gene3D" id="3.90.79.10">
    <property type="entry name" value="Nucleoside Triphosphate Pyrophosphohydrolase"/>
    <property type="match status" value="1"/>
</dbReference>
<organism evidence="2 3">
    <name type="scientific">Chitinophaga parva</name>
    <dbReference type="NCBI Taxonomy" id="2169414"/>
    <lineage>
        <taxon>Bacteria</taxon>
        <taxon>Pseudomonadati</taxon>
        <taxon>Bacteroidota</taxon>
        <taxon>Chitinophagia</taxon>
        <taxon>Chitinophagales</taxon>
        <taxon>Chitinophagaceae</taxon>
        <taxon>Chitinophaga</taxon>
    </lineage>
</organism>
<gene>
    <name evidence="2" type="ORF">DCC81_10860</name>
</gene>
<dbReference type="AlphaFoldDB" id="A0A2T7BEU9"/>
<keyword evidence="3" id="KW-1185">Reference proteome</keyword>
<dbReference type="SUPFAM" id="SSF55811">
    <property type="entry name" value="Nudix"/>
    <property type="match status" value="1"/>
</dbReference>
<protein>
    <submittedName>
        <fullName evidence="2">NUDIX hydrolase</fullName>
    </submittedName>
</protein>
<reference evidence="2 3" key="1">
    <citation type="submission" date="2018-04" db="EMBL/GenBank/DDBJ databases">
        <title>Chitinophaga fuyangensis sp. nov., isolated from soil in a chemical factory.</title>
        <authorList>
            <person name="Chen K."/>
        </authorList>
    </citation>
    <scope>NUCLEOTIDE SEQUENCE [LARGE SCALE GENOMIC DNA]</scope>
    <source>
        <strain evidence="2 3">LY-1</strain>
    </source>
</reference>
<dbReference type="InterPro" id="IPR014729">
    <property type="entry name" value="Rossmann-like_a/b/a_fold"/>
</dbReference>
<accession>A0A2T7BEU9</accession>
<dbReference type="Pfam" id="PF00293">
    <property type="entry name" value="NUDIX"/>
    <property type="match status" value="1"/>
</dbReference>
<dbReference type="OrthoDB" id="636676at2"/>
<sequence>MKSTGVIIARFQTPYLHEGHHHLIRHVTGLHHRTVLVLGTAPVRSSKHNPFDFYTREAMIKADYPAIPVLPLRDYTDDKVWSEQLDALLTNTFPGEKFILYGSRDSFAKAYSGKLATATLPAFGEFSATSVRETHSDQPLTTRDFRLGINYAIYNRYDIVYPTVDIALLNAGHTQLLLGKKPNEATWRLPGGFADPTDESYEAAAARELQEECGALETTPMQYLGSVKIDDWRYRGETDKILSLLFTATLLSGTPQANDDLEALQWFDTSALPIMLEKEIINAAHLPFINKILAHLNA</sequence>
<comment type="caution">
    <text evidence="2">The sequence shown here is derived from an EMBL/GenBank/DDBJ whole genome shotgun (WGS) entry which is preliminary data.</text>
</comment>
<evidence type="ECO:0000313" key="3">
    <source>
        <dbReference type="Proteomes" id="UP000244450"/>
    </source>
</evidence>
<dbReference type="PROSITE" id="PS51462">
    <property type="entry name" value="NUDIX"/>
    <property type="match status" value="1"/>
</dbReference>
<dbReference type="PANTHER" id="PTHR43736:SF1">
    <property type="entry name" value="DIHYDRONEOPTERIN TRIPHOSPHATE DIPHOSPHATASE"/>
    <property type="match status" value="1"/>
</dbReference>
<dbReference type="Gene3D" id="3.40.50.620">
    <property type="entry name" value="HUPs"/>
    <property type="match status" value="1"/>
</dbReference>
<dbReference type="GO" id="GO:0016787">
    <property type="term" value="F:hydrolase activity"/>
    <property type="evidence" value="ECO:0007669"/>
    <property type="project" value="UniProtKB-KW"/>
</dbReference>
<name>A0A2T7BEU9_9BACT</name>
<proteinExistence type="predicted"/>
<evidence type="ECO:0000259" key="1">
    <source>
        <dbReference type="PROSITE" id="PS51462"/>
    </source>
</evidence>
<dbReference type="InterPro" id="IPR000086">
    <property type="entry name" value="NUDIX_hydrolase_dom"/>
</dbReference>
<evidence type="ECO:0000313" key="2">
    <source>
        <dbReference type="EMBL" id="PUZ24822.1"/>
    </source>
</evidence>